<accession>A0AAD4LDW5</accession>
<evidence type="ECO:0000313" key="2">
    <source>
        <dbReference type="Proteomes" id="UP001201163"/>
    </source>
</evidence>
<dbReference type="Proteomes" id="UP001201163">
    <property type="component" value="Unassembled WGS sequence"/>
</dbReference>
<organism evidence="1 2">
    <name type="scientific">Lactarius akahatsu</name>
    <dbReference type="NCBI Taxonomy" id="416441"/>
    <lineage>
        <taxon>Eukaryota</taxon>
        <taxon>Fungi</taxon>
        <taxon>Dikarya</taxon>
        <taxon>Basidiomycota</taxon>
        <taxon>Agaricomycotina</taxon>
        <taxon>Agaricomycetes</taxon>
        <taxon>Russulales</taxon>
        <taxon>Russulaceae</taxon>
        <taxon>Lactarius</taxon>
    </lineage>
</organism>
<keyword evidence="2" id="KW-1185">Reference proteome</keyword>
<evidence type="ECO:0000313" key="1">
    <source>
        <dbReference type="EMBL" id="KAH8988192.1"/>
    </source>
</evidence>
<dbReference type="EMBL" id="JAKELL010000043">
    <property type="protein sequence ID" value="KAH8988192.1"/>
    <property type="molecule type" value="Genomic_DNA"/>
</dbReference>
<reference evidence="1" key="1">
    <citation type="submission" date="2022-01" db="EMBL/GenBank/DDBJ databases">
        <title>Comparative genomics reveals a dynamic genome evolution in the ectomycorrhizal milk-cap (Lactarius) mushrooms.</title>
        <authorList>
            <consortium name="DOE Joint Genome Institute"/>
            <person name="Lebreton A."/>
            <person name="Tang N."/>
            <person name="Kuo A."/>
            <person name="LaButti K."/>
            <person name="Drula E."/>
            <person name="Barry K."/>
            <person name="Clum A."/>
            <person name="Lipzen A."/>
            <person name="Mousain D."/>
            <person name="Ng V."/>
            <person name="Wang R."/>
            <person name="Wang X."/>
            <person name="Dai Y."/>
            <person name="Henrissat B."/>
            <person name="Grigoriev I.V."/>
            <person name="Guerin-Laguette A."/>
            <person name="Yu F."/>
            <person name="Martin F.M."/>
        </authorList>
    </citation>
    <scope>NUCLEOTIDE SEQUENCE</scope>
    <source>
        <strain evidence="1">QP</strain>
    </source>
</reference>
<gene>
    <name evidence="1" type="ORF">EDB92DRAFT_1948117</name>
</gene>
<sequence length="92" mass="10437">MHKIVTELETAAQGYAECLDTFNLTMGFKHKMEKSKNKVNDKAKTDLASELNNQELRHLTNAGATPYWFLKIQEVWKHAVGHIGHLGLTSQE</sequence>
<comment type="caution">
    <text evidence="1">The sequence shown here is derived from an EMBL/GenBank/DDBJ whole genome shotgun (WGS) entry which is preliminary data.</text>
</comment>
<protein>
    <submittedName>
        <fullName evidence="1">Uncharacterized protein</fullName>
    </submittedName>
</protein>
<proteinExistence type="predicted"/>
<name>A0AAD4LDW5_9AGAM</name>
<dbReference type="AlphaFoldDB" id="A0AAD4LDW5"/>